<dbReference type="InterPro" id="IPR002218">
    <property type="entry name" value="MnmG-rel"/>
</dbReference>
<comment type="similarity">
    <text evidence="3 11">Belongs to the MnmG family.</text>
</comment>
<comment type="subcellular location">
    <subcellularLocation>
        <location evidence="11">Cytoplasm</location>
    </subcellularLocation>
</comment>
<sequence>MQYVVVIGGGHAGVEAAAASARLGVETLLVTNSVMNIGEMSCNPAIGGIGKGNVVKEIDAMGGVMALATDRASIHSRILNRSKGAAVWGPRAQADRKLYKCAVLGLLTKYEKLSILEDHVTDLVIENDRLMGVVGEKTGTIRCSAAVLTTGTFLNGVIQTGKERVEGGRFGEKASQCLGNTLRRHFKIARLRTGTPARLYKDSINYSALVEQPGDSPPIPFSYMNTEITVPQVSCYITHTNGKTHEIIRNSLKFSAIRNGISARGPRYCPSIEDKVVRFAEKDSHQIFLEPEGLDSELIYPNGISNSLPKEIQEEFIRSIAGLEKARVARYAYTIEYDYIDPRELRSTLESKRVKNLYFAGQINGTTGYEEAAGQGIVAGSNAAGAGLIISRSEGYIGVMIDDLITLGTNGEPYRLFTSRAEYRLNLRPDNADFRLTEKAYRVGLVDEERYAAYRKKYETFHKYKSKLNELSTTPYELAKIEGISVAQDGVRKSAWNLITQPLFGFEDLLRIWSELSEVPEEYREMLTINARYEPYLLRQEQDIKLLRNNEKVVIPSNFDFGAIKTLSSEIIEKLQAVRPETLAQAKRISGVTPAAIVSILIHLRRLSAEGSQSFPKDLDPALNQLN</sequence>
<dbReference type="AlphaFoldDB" id="C6V5J1"/>
<dbReference type="GO" id="GO:0050660">
    <property type="term" value="F:flavin adenine dinucleotide binding"/>
    <property type="evidence" value="ECO:0007669"/>
    <property type="project" value="UniProtKB-UniRule"/>
</dbReference>
<dbReference type="HAMAP" id="MF_00129">
    <property type="entry name" value="MnmG_GidA"/>
    <property type="match status" value="1"/>
</dbReference>
<feature type="binding site" evidence="11">
    <location>
        <position position="362"/>
    </location>
    <ligand>
        <name>FAD</name>
        <dbReference type="ChEBI" id="CHEBI:57692"/>
    </ligand>
</feature>
<comment type="function">
    <text evidence="2 11">NAD-binding protein involved in the addition of a carboxymethylaminomethyl (cmnm) group at the wobble position (U34) of certain tRNAs, forming tRNA-cmnm(5)s(2)U34.</text>
</comment>
<keyword evidence="8 11" id="KW-0520">NAD</keyword>
<dbReference type="SUPFAM" id="SSF51905">
    <property type="entry name" value="FAD/NAD(P)-binding domain"/>
    <property type="match status" value="1"/>
</dbReference>
<keyword evidence="7 11" id="KW-0274">FAD</keyword>
<dbReference type="Gene3D" id="1.10.150.570">
    <property type="entry name" value="GidA associated domain, C-terminal subdomain"/>
    <property type="match status" value="1"/>
</dbReference>
<accession>C6V5J1</accession>
<evidence type="ECO:0000259" key="12">
    <source>
        <dbReference type="SMART" id="SM01228"/>
    </source>
</evidence>
<evidence type="ECO:0000256" key="4">
    <source>
        <dbReference type="ARBA" id="ARBA00020461"/>
    </source>
</evidence>
<evidence type="ECO:0000256" key="6">
    <source>
        <dbReference type="ARBA" id="ARBA00022694"/>
    </source>
</evidence>
<dbReference type="PROSITE" id="PS01280">
    <property type="entry name" value="GIDA_1"/>
    <property type="match status" value="1"/>
</dbReference>
<comment type="cofactor">
    <cofactor evidence="1 11">
        <name>FAD</name>
        <dbReference type="ChEBI" id="CHEBI:57692"/>
    </cofactor>
</comment>
<keyword evidence="14" id="KW-1185">Reference proteome</keyword>
<dbReference type="KEGG" id="nri:NRI_0683"/>
<comment type="subunit">
    <text evidence="9 11">Homodimer. Heterotetramer of two MnmE and two MnmG subunits.</text>
</comment>
<evidence type="ECO:0000256" key="3">
    <source>
        <dbReference type="ARBA" id="ARBA00007653"/>
    </source>
</evidence>
<dbReference type="Pfam" id="PF13932">
    <property type="entry name" value="SAM_GIDA_C"/>
    <property type="match status" value="1"/>
</dbReference>
<protein>
    <recommendedName>
        <fullName evidence="4 11">tRNA uridine 5-carboxymethylaminomethyl modification enzyme MnmG</fullName>
    </recommendedName>
    <alternativeName>
        <fullName evidence="10 11">Glucose-inhibited division protein A</fullName>
    </alternativeName>
</protein>
<dbReference type="eggNOG" id="COG0445">
    <property type="taxonomic scope" value="Bacteria"/>
</dbReference>
<proteinExistence type="inferred from homology"/>
<dbReference type="InterPro" id="IPR040131">
    <property type="entry name" value="MnmG_N"/>
</dbReference>
<name>C6V5J1_NEORI</name>
<evidence type="ECO:0000256" key="8">
    <source>
        <dbReference type="ARBA" id="ARBA00023027"/>
    </source>
</evidence>
<dbReference type="GO" id="GO:0005737">
    <property type="term" value="C:cytoplasm"/>
    <property type="evidence" value="ECO:0007669"/>
    <property type="project" value="UniProtKB-SubCell"/>
</dbReference>
<dbReference type="FunFam" id="1.10.150.570:FF:000001">
    <property type="entry name" value="tRNA uridine 5-carboxymethylaminomethyl modification enzyme MnmG"/>
    <property type="match status" value="1"/>
</dbReference>
<dbReference type="InterPro" id="IPR020595">
    <property type="entry name" value="MnmG-rel_CS"/>
</dbReference>
<evidence type="ECO:0000256" key="11">
    <source>
        <dbReference type="HAMAP-Rule" id="MF_00129"/>
    </source>
</evidence>
<evidence type="ECO:0000256" key="7">
    <source>
        <dbReference type="ARBA" id="ARBA00022827"/>
    </source>
</evidence>
<dbReference type="Pfam" id="PF21680">
    <property type="entry name" value="GIDA_C_1st"/>
    <property type="match status" value="1"/>
</dbReference>
<evidence type="ECO:0000256" key="10">
    <source>
        <dbReference type="ARBA" id="ARBA00031800"/>
    </source>
</evidence>
<feature type="binding site" evidence="11">
    <location>
        <begin position="8"/>
        <end position="13"/>
    </location>
    <ligand>
        <name>FAD</name>
        <dbReference type="ChEBI" id="CHEBI:57692"/>
    </ligand>
</feature>
<evidence type="ECO:0000256" key="2">
    <source>
        <dbReference type="ARBA" id="ARBA00003717"/>
    </source>
</evidence>
<evidence type="ECO:0000313" key="14">
    <source>
        <dbReference type="Proteomes" id="UP000001627"/>
    </source>
</evidence>
<dbReference type="InterPro" id="IPR004416">
    <property type="entry name" value="MnmG"/>
</dbReference>
<dbReference type="FunFam" id="3.50.50.60:FF:000002">
    <property type="entry name" value="tRNA uridine 5-carboxymethylaminomethyl modification enzyme MnmG"/>
    <property type="match status" value="1"/>
</dbReference>
<dbReference type="InterPro" id="IPR047001">
    <property type="entry name" value="MnmG_C_subdom"/>
</dbReference>
<keyword evidence="5 11" id="KW-0285">Flavoprotein</keyword>
<dbReference type="SMART" id="SM01228">
    <property type="entry name" value="GIDA_assoc_3"/>
    <property type="match status" value="1"/>
</dbReference>
<dbReference type="PANTHER" id="PTHR11806">
    <property type="entry name" value="GLUCOSE INHIBITED DIVISION PROTEIN A"/>
    <property type="match status" value="1"/>
</dbReference>
<dbReference type="GO" id="GO:0002098">
    <property type="term" value="P:tRNA wobble uridine modification"/>
    <property type="evidence" value="ECO:0007669"/>
    <property type="project" value="InterPro"/>
</dbReference>
<dbReference type="Gene3D" id="3.50.50.60">
    <property type="entry name" value="FAD/NAD(P)-binding domain"/>
    <property type="match status" value="2"/>
</dbReference>
<evidence type="ECO:0000256" key="1">
    <source>
        <dbReference type="ARBA" id="ARBA00001974"/>
    </source>
</evidence>
<feature type="binding site" evidence="11">
    <location>
        <begin position="265"/>
        <end position="279"/>
    </location>
    <ligand>
        <name>NAD(+)</name>
        <dbReference type="ChEBI" id="CHEBI:57540"/>
    </ligand>
</feature>
<dbReference type="NCBIfam" id="TIGR00136">
    <property type="entry name" value="mnmG_gidA"/>
    <property type="match status" value="1"/>
</dbReference>
<keyword evidence="11" id="KW-0963">Cytoplasm</keyword>
<gene>
    <name evidence="11" type="primary">mnmG</name>
    <name evidence="11 13" type="synonym">gidA</name>
    <name evidence="13" type="ordered locus">NRI_0683</name>
</gene>
<dbReference type="PANTHER" id="PTHR11806:SF0">
    <property type="entry name" value="PROTEIN MTO1 HOMOLOG, MITOCHONDRIAL"/>
    <property type="match status" value="1"/>
</dbReference>
<dbReference type="Pfam" id="PF01134">
    <property type="entry name" value="GIDA"/>
    <property type="match status" value="1"/>
</dbReference>
<dbReference type="InterPro" id="IPR049312">
    <property type="entry name" value="GIDA_C_N"/>
</dbReference>
<feature type="binding site" evidence="11">
    <location>
        <position position="175"/>
    </location>
    <ligand>
        <name>FAD</name>
        <dbReference type="ChEBI" id="CHEBI:57692"/>
    </ligand>
</feature>
<reference evidence="13 14" key="1">
    <citation type="journal article" date="2009" name="Nucleic Acids Res.">
        <title>Analysis of complete genome sequence of Neorickettsia risticii: causative agent of Potomac horse fever.</title>
        <authorList>
            <person name="Lin M."/>
            <person name="Zhang C."/>
            <person name="Gibson K."/>
            <person name="Rikihisa Y."/>
        </authorList>
    </citation>
    <scope>NUCLEOTIDE SEQUENCE [LARGE SCALE GENOMIC DNA]</scope>
    <source>
        <strain evidence="13 14">Illinois</strain>
    </source>
</reference>
<dbReference type="OrthoDB" id="9815560at2"/>
<dbReference type="InterPro" id="IPR044920">
    <property type="entry name" value="MnmG_C_subdom_sf"/>
</dbReference>
<dbReference type="InterPro" id="IPR026904">
    <property type="entry name" value="MnmG_C"/>
</dbReference>
<dbReference type="InterPro" id="IPR036188">
    <property type="entry name" value="FAD/NAD-bd_sf"/>
</dbReference>
<feature type="binding site" evidence="11">
    <location>
        <position position="120"/>
    </location>
    <ligand>
        <name>FAD</name>
        <dbReference type="ChEBI" id="CHEBI:57692"/>
    </ligand>
</feature>
<dbReference type="Proteomes" id="UP000001627">
    <property type="component" value="Chromosome"/>
</dbReference>
<dbReference type="HOGENOM" id="CLU_007831_2_2_5"/>
<dbReference type="STRING" id="434131.NRI_0683"/>
<dbReference type="GO" id="GO:0030488">
    <property type="term" value="P:tRNA methylation"/>
    <property type="evidence" value="ECO:0007669"/>
    <property type="project" value="TreeGrafter"/>
</dbReference>
<feature type="domain" description="tRNA uridine 5-carboxymethylaminomethyl modification enzyme C-terminal subdomain" evidence="12">
    <location>
        <begin position="531"/>
        <end position="602"/>
    </location>
</feature>
<organism evidence="13 14">
    <name type="scientific">Neorickettsia risticii (strain Illinois)</name>
    <dbReference type="NCBI Taxonomy" id="434131"/>
    <lineage>
        <taxon>Bacteria</taxon>
        <taxon>Pseudomonadati</taxon>
        <taxon>Pseudomonadota</taxon>
        <taxon>Alphaproteobacteria</taxon>
        <taxon>Rickettsiales</taxon>
        <taxon>Anaplasmataceae</taxon>
        <taxon>Neorickettsia</taxon>
    </lineage>
</organism>
<keyword evidence="6 11" id="KW-0819">tRNA processing</keyword>
<evidence type="ECO:0000256" key="5">
    <source>
        <dbReference type="ARBA" id="ARBA00022630"/>
    </source>
</evidence>
<evidence type="ECO:0000313" key="13">
    <source>
        <dbReference type="EMBL" id="ACT69665.1"/>
    </source>
</evidence>
<dbReference type="EMBL" id="CP001431">
    <property type="protein sequence ID" value="ACT69665.1"/>
    <property type="molecule type" value="Genomic_DNA"/>
</dbReference>
<evidence type="ECO:0000256" key="9">
    <source>
        <dbReference type="ARBA" id="ARBA00025948"/>
    </source>
</evidence>